<name>A0A1X1TXB3_MYCFL</name>
<reference evidence="6 7" key="1">
    <citation type="submission" date="2016-01" db="EMBL/GenBank/DDBJ databases">
        <title>The new phylogeny of the genus Mycobacterium.</title>
        <authorList>
            <person name="Tarcisio F."/>
            <person name="Conor M."/>
            <person name="Antonella G."/>
            <person name="Elisabetta G."/>
            <person name="Giulia F.S."/>
            <person name="Sara T."/>
            <person name="Anna F."/>
            <person name="Clotilde B."/>
            <person name="Roberto B."/>
            <person name="Veronica D.S."/>
            <person name="Fabio R."/>
            <person name="Monica P."/>
            <person name="Olivier J."/>
            <person name="Enrico T."/>
            <person name="Nicola S."/>
        </authorList>
    </citation>
    <scope>NUCLEOTIDE SEQUENCE [LARGE SCALE GENOMIC DNA]</scope>
    <source>
        <strain evidence="6 7">DSM 44852</strain>
    </source>
</reference>
<dbReference type="Proteomes" id="UP000193010">
    <property type="component" value="Unassembled WGS sequence"/>
</dbReference>
<evidence type="ECO:0000256" key="1">
    <source>
        <dbReference type="ARBA" id="ARBA00007534"/>
    </source>
</evidence>
<dbReference type="STRING" id="292462.AWC05_03200"/>
<keyword evidence="7" id="KW-1185">Reference proteome</keyword>
<dbReference type="SUPFAM" id="SSF53474">
    <property type="entry name" value="alpha/beta-Hydrolases"/>
    <property type="match status" value="1"/>
</dbReference>
<protein>
    <submittedName>
        <fullName evidence="6">Cutinase</fullName>
    </submittedName>
</protein>
<dbReference type="PANTHER" id="PTHR33630">
    <property type="entry name" value="CUTINASE RV1984C-RELATED-RELATED"/>
    <property type="match status" value="1"/>
</dbReference>
<evidence type="ECO:0000313" key="7">
    <source>
        <dbReference type="Proteomes" id="UP000193010"/>
    </source>
</evidence>
<comment type="caution">
    <text evidence="6">The sequence shown here is derived from an EMBL/GenBank/DDBJ whole genome shotgun (WGS) entry which is preliminary data.</text>
</comment>
<comment type="similarity">
    <text evidence="1">Belongs to the cutinase family.</text>
</comment>
<evidence type="ECO:0000256" key="4">
    <source>
        <dbReference type="ARBA" id="ARBA00023157"/>
    </source>
</evidence>
<keyword evidence="2" id="KW-0719">Serine esterase</keyword>
<evidence type="ECO:0000256" key="2">
    <source>
        <dbReference type="ARBA" id="ARBA00022487"/>
    </source>
</evidence>
<dbReference type="EMBL" id="LQOV01000032">
    <property type="protein sequence ID" value="ORV49177.1"/>
    <property type="molecule type" value="Genomic_DNA"/>
</dbReference>
<dbReference type="InterPro" id="IPR029058">
    <property type="entry name" value="AB_hydrolase_fold"/>
</dbReference>
<organism evidence="6 7">
    <name type="scientific">Mycobacterium florentinum</name>
    <dbReference type="NCBI Taxonomy" id="292462"/>
    <lineage>
        <taxon>Bacteria</taxon>
        <taxon>Bacillati</taxon>
        <taxon>Actinomycetota</taxon>
        <taxon>Actinomycetes</taxon>
        <taxon>Mycobacteriales</taxon>
        <taxon>Mycobacteriaceae</taxon>
        <taxon>Mycobacterium</taxon>
        <taxon>Mycobacterium simiae complex</taxon>
    </lineage>
</organism>
<keyword evidence="3" id="KW-0378">Hydrolase</keyword>
<evidence type="ECO:0000256" key="5">
    <source>
        <dbReference type="SAM" id="MobiDB-lite"/>
    </source>
</evidence>
<dbReference type="GO" id="GO:0052689">
    <property type="term" value="F:carboxylic ester hydrolase activity"/>
    <property type="evidence" value="ECO:0007669"/>
    <property type="project" value="UniProtKB-KW"/>
</dbReference>
<accession>A0A1X1TXB3</accession>
<keyword evidence="4" id="KW-1015">Disulfide bond</keyword>
<dbReference type="InterPro" id="IPR000675">
    <property type="entry name" value="Cutinase/axe"/>
</dbReference>
<dbReference type="Pfam" id="PF01083">
    <property type="entry name" value="Cutinase"/>
    <property type="match status" value="1"/>
</dbReference>
<proteinExistence type="inferred from homology"/>
<evidence type="ECO:0000256" key="3">
    <source>
        <dbReference type="ARBA" id="ARBA00022801"/>
    </source>
</evidence>
<evidence type="ECO:0000313" key="6">
    <source>
        <dbReference type="EMBL" id="ORV49177.1"/>
    </source>
</evidence>
<feature type="region of interest" description="Disordered" evidence="5">
    <location>
        <begin position="203"/>
        <end position="254"/>
    </location>
</feature>
<dbReference type="Gene3D" id="3.40.50.1820">
    <property type="entry name" value="alpha/beta hydrolase"/>
    <property type="match status" value="1"/>
</dbReference>
<feature type="compositionally biased region" description="Low complexity" evidence="5">
    <location>
        <begin position="216"/>
        <end position="232"/>
    </location>
</feature>
<sequence>MIPPVRTASAEPCPDVEVVFARGTDQPPGLGDIGDDFVEALRARLGPKSLGVYAVDYPATMSFPKAVDGISDAGAHIEQTAAACPKTQMVLGGYSQGAAVMGFVTASQVPDGARVGQDLQPMPAEVANHVAAVALFGKPASQFMSMINQPPVTIDPLYAPKAIELCVPNDPICSGSGDFSAHRLYQQVGMIDQAADFSANRIAEATPPTPSPTPGHGPTATPAPVHSAAPSATPSPTPAPVTSHHPGPPPGPAA</sequence>
<gene>
    <name evidence="6" type="ORF">AWC05_03200</name>
</gene>
<dbReference type="PANTHER" id="PTHR33630:SF9">
    <property type="entry name" value="CUTINASE 4"/>
    <property type="match status" value="1"/>
</dbReference>
<dbReference type="SMART" id="SM01110">
    <property type="entry name" value="Cutinase"/>
    <property type="match status" value="1"/>
</dbReference>
<dbReference type="AlphaFoldDB" id="A0A1X1TXB3"/>